<dbReference type="Proteomes" id="UP000032304">
    <property type="component" value="Chromosome 11"/>
</dbReference>
<accession>A0A0D2UU98</accession>
<feature type="region of interest" description="Disordered" evidence="1">
    <location>
        <begin position="48"/>
        <end position="87"/>
    </location>
</feature>
<dbReference type="EMBL" id="CM001750">
    <property type="protein sequence ID" value="KJB72314.1"/>
    <property type="molecule type" value="Genomic_DNA"/>
</dbReference>
<evidence type="ECO:0000313" key="2">
    <source>
        <dbReference type="EMBL" id="KJB72314.1"/>
    </source>
</evidence>
<dbReference type="eggNOG" id="ENOG502S77P">
    <property type="taxonomic scope" value="Eukaryota"/>
</dbReference>
<dbReference type="AlphaFoldDB" id="A0A0D2UU98"/>
<organism evidence="2 4">
    <name type="scientific">Gossypium raimondii</name>
    <name type="common">Peruvian cotton</name>
    <name type="synonym">Gossypium klotzschianum subsp. raimondii</name>
    <dbReference type="NCBI Taxonomy" id="29730"/>
    <lineage>
        <taxon>Eukaryota</taxon>
        <taxon>Viridiplantae</taxon>
        <taxon>Streptophyta</taxon>
        <taxon>Embryophyta</taxon>
        <taxon>Tracheophyta</taxon>
        <taxon>Spermatophyta</taxon>
        <taxon>Magnoliopsida</taxon>
        <taxon>eudicotyledons</taxon>
        <taxon>Gunneridae</taxon>
        <taxon>Pentapetalae</taxon>
        <taxon>rosids</taxon>
        <taxon>malvids</taxon>
        <taxon>Malvales</taxon>
        <taxon>Malvaceae</taxon>
        <taxon>Malvoideae</taxon>
        <taxon>Gossypium</taxon>
    </lineage>
</organism>
<feature type="compositionally biased region" description="Basic and acidic residues" evidence="1">
    <location>
        <begin position="55"/>
        <end position="87"/>
    </location>
</feature>
<dbReference type="OrthoDB" id="673645at2759"/>
<reference evidence="3" key="3">
    <citation type="submission" date="2020-04" db="EMBL/GenBank/DDBJ databases">
        <authorList>
            <person name="Grover C.E."/>
            <person name="Arick M.A. II"/>
            <person name="Thrash A."/>
            <person name="Conover J.L."/>
            <person name="Sanders W.S."/>
            <person name="Peterson D.G."/>
            <person name="Scheffler J.A."/>
            <person name="Scheffler B.E."/>
            <person name="Wendel J.F."/>
        </authorList>
    </citation>
    <scope>NUCLEOTIDE SEQUENCE</scope>
    <source>
        <strain evidence="3">8</strain>
        <tissue evidence="3">Leaf</tissue>
    </source>
</reference>
<dbReference type="Gramene" id="KJB72314">
    <property type="protein sequence ID" value="KJB72314"/>
    <property type="gene ID" value="B456_011G172300"/>
</dbReference>
<reference evidence="2 4" key="1">
    <citation type="journal article" date="2012" name="Nature">
        <title>Repeated polyploidization of Gossypium genomes and the evolution of spinnable cotton fibres.</title>
        <authorList>
            <person name="Paterson A.H."/>
            <person name="Wendel J.F."/>
            <person name="Gundlach H."/>
            <person name="Guo H."/>
            <person name="Jenkins J."/>
            <person name="Jin D."/>
            <person name="Llewellyn D."/>
            <person name="Showmaker K.C."/>
            <person name="Shu S."/>
            <person name="Udall J."/>
            <person name="Yoo M.J."/>
            <person name="Byers R."/>
            <person name="Chen W."/>
            <person name="Doron-Faigenboim A."/>
            <person name="Duke M.V."/>
            <person name="Gong L."/>
            <person name="Grimwood J."/>
            <person name="Grover C."/>
            <person name="Grupp K."/>
            <person name="Hu G."/>
            <person name="Lee T.H."/>
            <person name="Li J."/>
            <person name="Lin L."/>
            <person name="Liu T."/>
            <person name="Marler B.S."/>
            <person name="Page J.T."/>
            <person name="Roberts A.W."/>
            <person name="Romanel E."/>
            <person name="Sanders W.S."/>
            <person name="Szadkowski E."/>
            <person name="Tan X."/>
            <person name="Tang H."/>
            <person name="Xu C."/>
            <person name="Wang J."/>
            <person name="Wang Z."/>
            <person name="Zhang D."/>
            <person name="Zhang L."/>
            <person name="Ashrafi H."/>
            <person name="Bedon F."/>
            <person name="Bowers J.E."/>
            <person name="Brubaker C.L."/>
            <person name="Chee P.W."/>
            <person name="Das S."/>
            <person name="Gingle A.R."/>
            <person name="Haigler C.H."/>
            <person name="Harker D."/>
            <person name="Hoffmann L.V."/>
            <person name="Hovav R."/>
            <person name="Jones D.C."/>
            <person name="Lemke C."/>
            <person name="Mansoor S."/>
            <person name="ur Rahman M."/>
            <person name="Rainville L.N."/>
            <person name="Rambani A."/>
            <person name="Reddy U.K."/>
            <person name="Rong J.K."/>
            <person name="Saranga Y."/>
            <person name="Scheffler B.E."/>
            <person name="Scheffler J.A."/>
            <person name="Stelly D.M."/>
            <person name="Triplett B.A."/>
            <person name="Van Deynze A."/>
            <person name="Vaslin M.F."/>
            <person name="Waghmare V.N."/>
            <person name="Walford S.A."/>
            <person name="Wright R.J."/>
            <person name="Zaki E.A."/>
            <person name="Zhang T."/>
            <person name="Dennis E.S."/>
            <person name="Mayer K.F."/>
            <person name="Peterson D.G."/>
            <person name="Rokhsar D.S."/>
            <person name="Wang X."/>
            <person name="Schmutz J."/>
        </authorList>
    </citation>
    <scope>NUCLEOTIDE SEQUENCE [LARGE SCALE GENOMIC DNA]</scope>
</reference>
<evidence type="ECO:0000313" key="4">
    <source>
        <dbReference type="Proteomes" id="UP000032304"/>
    </source>
</evidence>
<proteinExistence type="predicted"/>
<dbReference type="GO" id="GO:0005634">
    <property type="term" value="C:nucleus"/>
    <property type="evidence" value="ECO:0007669"/>
    <property type="project" value="TreeGrafter"/>
</dbReference>
<name>A0A0D2UU98_GOSRA</name>
<evidence type="ECO:0000313" key="3">
    <source>
        <dbReference type="EMBL" id="MBA0599976.1"/>
    </source>
</evidence>
<dbReference type="OMA" id="APFCYET"/>
<dbReference type="InterPro" id="IPR040381">
    <property type="entry name" value="At4g14450-like"/>
</dbReference>
<dbReference type="PANTHER" id="PTHR33912:SF2">
    <property type="entry name" value="PUTATIVE-RELATED"/>
    <property type="match status" value="1"/>
</dbReference>
<gene>
    <name evidence="2" type="ORF">B456_011G172300</name>
    <name evidence="3" type="ORF">Gorai_006175</name>
</gene>
<dbReference type="EMBL" id="JABEZZ010000011">
    <property type="protein sequence ID" value="MBA0599976.1"/>
    <property type="molecule type" value="Genomic_DNA"/>
</dbReference>
<evidence type="ECO:0000313" key="5">
    <source>
        <dbReference type="Proteomes" id="UP000593578"/>
    </source>
</evidence>
<dbReference type="PANTHER" id="PTHR33912">
    <property type="entry name" value="OS01G0939400 PROTEIN"/>
    <property type="match status" value="1"/>
</dbReference>
<sequence length="109" mass="12192">MSTTSRKTSAINGGNQRQPSRLQRRAPASLQISPVSSWNVAIPLLSPLVPSPPSIDRRIAEKREDPSRQEQLRQSQTKEPEKLDPKMWKHPAAPFCYEPASLVPPFVPV</sequence>
<dbReference type="Proteomes" id="UP000593578">
    <property type="component" value="Unassembled WGS sequence"/>
</dbReference>
<feature type="region of interest" description="Disordered" evidence="1">
    <location>
        <begin position="1"/>
        <end position="28"/>
    </location>
</feature>
<dbReference type="KEGG" id="gra:105778607"/>
<feature type="compositionally biased region" description="Polar residues" evidence="1">
    <location>
        <begin position="1"/>
        <end position="21"/>
    </location>
</feature>
<keyword evidence="4" id="KW-1185">Reference proteome</keyword>
<reference evidence="3 5" key="2">
    <citation type="journal article" date="2019" name="Genome Biol. Evol.">
        <title>Insights into the evolution of the New World diploid cottons (Gossypium, subgenus Houzingenia) based on genome sequencing.</title>
        <authorList>
            <person name="Grover C.E."/>
            <person name="Arick M.A. 2nd"/>
            <person name="Thrash A."/>
            <person name="Conover J.L."/>
            <person name="Sanders W.S."/>
            <person name="Peterson D.G."/>
            <person name="Frelichowski J.E."/>
            <person name="Scheffler J.A."/>
            <person name="Scheffler B.E."/>
            <person name="Wendel J.F."/>
        </authorList>
    </citation>
    <scope>NUCLEOTIDE SEQUENCE [LARGE SCALE GENOMIC DNA]</scope>
    <source>
        <strain evidence="3">8</strain>
        <tissue evidence="3">Leaf</tissue>
    </source>
</reference>
<evidence type="ECO:0000256" key="1">
    <source>
        <dbReference type="SAM" id="MobiDB-lite"/>
    </source>
</evidence>
<dbReference type="GO" id="GO:0005737">
    <property type="term" value="C:cytoplasm"/>
    <property type="evidence" value="ECO:0007669"/>
    <property type="project" value="TreeGrafter"/>
</dbReference>
<protein>
    <submittedName>
        <fullName evidence="2">Uncharacterized protein</fullName>
    </submittedName>
</protein>